<dbReference type="EMBL" id="JAQQCL010000013">
    <property type="protein sequence ID" value="MFM0718244.1"/>
    <property type="molecule type" value="Genomic_DNA"/>
</dbReference>
<proteinExistence type="predicted"/>
<protein>
    <submittedName>
        <fullName evidence="1">DUF2971 domain-containing protein</fullName>
    </submittedName>
</protein>
<evidence type="ECO:0000313" key="1">
    <source>
        <dbReference type="EMBL" id="MFM0718244.1"/>
    </source>
</evidence>
<reference evidence="1 2" key="1">
    <citation type="journal article" date="2024" name="Chem. Sci.">
        <title>Discovery of megapolipeptins by genome mining of a Burkholderiales bacteria collection.</title>
        <authorList>
            <person name="Paulo B.S."/>
            <person name="Recchia M.J.J."/>
            <person name="Lee S."/>
            <person name="Fergusson C.H."/>
            <person name="Romanowski S.B."/>
            <person name="Hernandez A."/>
            <person name="Krull N."/>
            <person name="Liu D.Y."/>
            <person name="Cavanagh H."/>
            <person name="Bos A."/>
            <person name="Gray C.A."/>
            <person name="Murphy B.T."/>
            <person name="Linington R.G."/>
            <person name="Eustaquio A.S."/>
        </authorList>
    </citation>
    <scope>NUCLEOTIDE SEQUENCE [LARGE SCALE GENOMIC DNA]</scope>
    <source>
        <strain evidence="1 2">RL17-350-BIC-E</strain>
    </source>
</reference>
<sequence>MAANSETSKPEERTALNSHFYRFRSIENLLGKRQELEKQQIYFASQEQLNDPLEGHINLFWQGDAIVWRNLFKNYLYCVLFTFNLWSAFSKSDKTIGWEHIPARDPLVAGKFPEHHELEAIFFNDPNVSTLVERISSSGRRIGRNELTAHLRAVHYFVVAAIHEMYRKTHTSSRDEASTQALNLDGEINRIKSAIEIFDFAERTLLDDAEALEKHYINIVSGYEEVDLLNYYTKAINISDRNRIFIFNDFCQAYVRRLATLMYPPWYAACFMEDCSAASMWAYYGESHAGVCLKFKAEADVNGLYVNLNTITSYHNNGSSRSYRPHYFKPVSYQPIHATLNFFETLGAVPHPILNSQWYTNGKGEISPLLLRTEAERETWRKVYWDRFDTINKTKTETWKSEREHRLVYYSMIADLGFEDRTLKYDFSALEGIVFGVRTPTAKKIKIAKVIEQKCRENSRRDFKFYQASFSNNQNEMTFSEIRTLPRAFTLLDD</sequence>
<accession>A0ABW9EGS8</accession>
<evidence type="ECO:0000313" key="2">
    <source>
        <dbReference type="Proteomes" id="UP001629392"/>
    </source>
</evidence>
<gene>
    <name evidence="1" type="ORF">PQQ73_18085</name>
</gene>
<keyword evidence="2" id="KW-1185">Reference proteome</keyword>
<name>A0ABW9EGS8_9BURK</name>
<comment type="caution">
    <text evidence="1">The sequence shown here is derived from an EMBL/GenBank/DDBJ whole genome shotgun (WGS) entry which is preliminary data.</text>
</comment>
<dbReference type="Proteomes" id="UP001629392">
    <property type="component" value="Unassembled WGS sequence"/>
</dbReference>
<dbReference type="Pfam" id="PF11185">
    <property type="entry name" value="DUF2971"/>
    <property type="match status" value="1"/>
</dbReference>
<dbReference type="RefSeq" id="WP_408154110.1">
    <property type="nucleotide sequence ID" value="NZ_JAQQCL010000013.1"/>
</dbReference>
<dbReference type="InterPro" id="IPR021352">
    <property type="entry name" value="DUF2971"/>
</dbReference>
<organism evidence="1 2">
    <name type="scientific">Paraburkholderia strydomiana</name>
    <dbReference type="NCBI Taxonomy" id="1245417"/>
    <lineage>
        <taxon>Bacteria</taxon>
        <taxon>Pseudomonadati</taxon>
        <taxon>Pseudomonadota</taxon>
        <taxon>Betaproteobacteria</taxon>
        <taxon>Burkholderiales</taxon>
        <taxon>Burkholderiaceae</taxon>
        <taxon>Paraburkholderia</taxon>
    </lineage>
</organism>